<dbReference type="OrthoDB" id="10253736at2759"/>
<sequence>MKIILDLLLLLLIIIYSYLESLVKVFIPRRRKSVAGEIVLITGAGHGIGRQTAYEFAKQKSRLHGVEETAAECRKLGATTHVFVVDCSNRGEIYSSVNQVKKEVGDVTIVVNNAGTVYPADLLSTKDEEITKTFEVNILGHFW</sequence>
<dbReference type="AlphaFoldDB" id="A0A212D5Q9"/>
<dbReference type="EMBL" id="MKHE01000006">
    <property type="protein sequence ID" value="OWK13580.1"/>
    <property type="molecule type" value="Genomic_DNA"/>
</dbReference>
<dbReference type="PRINTS" id="PR00081">
    <property type="entry name" value="GDHRDH"/>
</dbReference>
<dbReference type="Proteomes" id="UP000242450">
    <property type="component" value="Chromosome 6"/>
</dbReference>
<dbReference type="PANTHER" id="PTHR24322:SF499">
    <property type="entry name" value="17-BETA-HYDROXYSTEROID DEHYDROGENASE 13"/>
    <property type="match status" value="1"/>
</dbReference>
<dbReference type="InterPro" id="IPR002347">
    <property type="entry name" value="SDR_fam"/>
</dbReference>
<evidence type="ECO:0000313" key="2">
    <source>
        <dbReference type="Proteomes" id="UP000242450"/>
    </source>
</evidence>
<dbReference type="Gene3D" id="3.40.50.720">
    <property type="entry name" value="NAD(P)-binding Rossmann-like Domain"/>
    <property type="match status" value="1"/>
</dbReference>
<dbReference type="Pfam" id="PF00106">
    <property type="entry name" value="adh_short"/>
    <property type="match status" value="1"/>
</dbReference>
<feature type="non-terminal residue" evidence="1">
    <location>
        <position position="143"/>
    </location>
</feature>
<evidence type="ECO:0000313" key="1">
    <source>
        <dbReference type="EMBL" id="OWK13580.1"/>
    </source>
</evidence>
<dbReference type="GO" id="GO:0016229">
    <property type="term" value="F:steroid dehydrogenase activity"/>
    <property type="evidence" value="ECO:0007669"/>
    <property type="project" value="TreeGrafter"/>
</dbReference>
<proteinExistence type="predicted"/>
<reference evidence="1 2" key="1">
    <citation type="journal article" date="2018" name="Mol. Genet. Genomics">
        <title>The red deer Cervus elaphus genome CerEla1.0: sequencing, annotating, genes, and chromosomes.</title>
        <authorList>
            <person name="Bana N.A."/>
            <person name="Nyiri A."/>
            <person name="Nagy J."/>
            <person name="Frank K."/>
            <person name="Nagy T."/>
            <person name="Steger V."/>
            <person name="Schiller M."/>
            <person name="Lakatos P."/>
            <person name="Sugar L."/>
            <person name="Horn P."/>
            <person name="Barta E."/>
            <person name="Orosz L."/>
        </authorList>
    </citation>
    <scope>NUCLEOTIDE SEQUENCE [LARGE SCALE GENOMIC DNA]</scope>
    <source>
        <strain evidence="1">Hungarian</strain>
    </source>
</reference>
<dbReference type="GO" id="GO:0016616">
    <property type="term" value="F:oxidoreductase activity, acting on the CH-OH group of donors, NAD or NADP as acceptor"/>
    <property type="evidence" value="ECO:0007669"/>
    <property type="project" value="TreeGrafter"/>
</dbReference>
<dbReference type="SUPFAM" id="SSF51735">
    <property type="entry name" value="NAD(P)-binding Rossmann-fold domains"/>
    <property type="match status" value="1"/>
</dbReference>
<keyword evidence="2" id="KW-1185">Reference proteome</keyword>
<accession>A0A212D5Q9</accession>
<gene>
    <name evidence="1" type="ORF">Celaphus_00017314</name>
</gene>
<comment type="caution">
    <text evidence="1">The sequence shown here is derived from an EMBL/GenBank/DDBJ whole genome shotgun (WGS) entry which is preliminary data.</text>
</comment>
<dbReference type="InterPro" id="IPR036291">
    <property type="entry name" value="NAD(P)-bd_dom_sf"/>
</dbReference>
<organism evidence="1 2">
    <name type="scientific">Cervus elaphus hippelaphus</name>
    <name type="common">European red deer</name>
    <dbReference type="NCBI Taxonomy" id="46360"/>
    <lineage>
        <taxon>Eukaryota</taxon>
        <taxon>Metazoa</taxon>
        <taxon>Chordata</taxon>
        <taxon>Craniata</taxon>
        <taxon>Vertebrata</taxon>
        <taxon>Euteleostomi</taxon>
        <taxon>Mammalia</taxon>
        <taxon>Eutheria</taxon>
        <taxon>Laurasiatheria</taxon>
        <taxon>Artiodactyla</taxon>
        <taxon>Ruminantia</taxon>
        <taxon>Pecora</taxon>
        <taxon>Cervidae</taxon>
        <taxon>Cervinae</taxon>
        <taxon>Cervus</taxon>
    </lineage>
</organism>
<protein>
    <submittedName>
        <fullName evidence="1">Uncharacterized protein</fullName>
    </submittedName>
</protein>
<name>A0A212D5Q9_CEREH</name>
<dbReference type="GO" id="GO:0005811">
    <property type="term" value="C:lipid droplet"/>
    <property type="evidence" value="ECO:0007669"/>
    <property type="project" value="TreeGrafter"/>
</dbReference>
<dbReference type="PANTHER" id="PTHR24322">
    <property type="entry name" value="PKSB"/>
    <property type="match status" value="1"/>
</dbReference>